<accession>A0ABY7FFU8</accession>
<feature type="compositionally biased region" description="Polar residues" evidence="1">
    <location>
        <begin position="514"/>
        <end position="532"/>
    </location>
</feature>
<reference evidence="4" key="1">
    <citation type="submission" date="2022-11" db="EMBL/GenBank/DDBJ databases">
        <title>Centuries of genome instability and evolution in soft-shell clam transmissible cancer (bioRxiv).</title>
        <authorList>
            <person name="Hart S.F.M."/>
            <person name="Yonemitsu M.A."/>
            <person name="Giersch R.M."/>
            <person name="Beal B.F."/>
            <person name="Arriagada G."/>
            <person name="Davis B.W."/>
            <person name="Ostrander E.A."/>
            <person name="Goff S.P."/>
            <person name="Metzger M.J."/>
        </authorList>
    </citation>
    <scope>NUCLEOTIDE SEQUENCE</scope>
    <source>
        <strain evidence="4">MELC-2E11</strain>
        <tissue evidence="4">Siphon/mantle</tissue>
    </source>
</reference>
<feature type="compositionally biased region" description="Polar residues" evidence="1">
    <location>
        <begin position="343"/>
        <end position="356"/>
    </location>
</feature>
<feature type="compositionally biased region" description="Basic and acidic residues" evidence="1">
    <location>
        <begin position="1"/>
        <end position="18"/>
    </location>
</feature>
<dbReference type="Pfam" id="PF08782">
    <property type="entry name" value="c-SKI_SMAD_bind"/>
    <property type="match status" value="1"/>
</dbReference>
<feature type="compositionally biased region" description="Basic and acidic residues" evidence="1">
    <location>
        <begin position="324"/>
        <end position="342"/>
    </location>
</feature>
<protein>
    <submittedName>
        <fullName evidence="4">Uncharacterized protein</fullName>
    </submittedName>
</protein>
<dbReference type="Proteomes" id="UP001164746">
    <property type="component" value="Chromosome 12"/>
</dbReference>
<gene>
    <name evidence="4" type="ORF">MAR_014981</name>
</gene>
<evidence type="ECO:0000259" key="3">
    <source>
        <dbReference type="Pfam" id="PF25867"/>
    </source>
</evidence>
<organism evidence="4 5">
    <name type="scientific">Mya arenaria</name>
    <name type="common">Soft-shell clam</name>
    <dbReference type="NCBI Taxonomy" id="6604"/>
    <lineage>
        <taxon>Eukaryota</taxon>
        <taxon>Metazoa</taxon>
        <taxon>Spiralia</taxon>
        <taxon>Lophotrochozoa</taxon>
        <taxon>Mollusca</taxon>
        <taxon>Bivalvia</taxon>
        <taxon>Autobranchia</taxon>
        <taxon>Heteroconchia</taxon>
        <taxon>Euheterodonta</taxon>
        <taxon>Imparidentia</taxon>
        <taxon>Neoheterodontei</taxon>
        <taxon>Myida</taxon>
        <taxon>Myoidea</taxon>
        <taxon>Myidae</taxon>
        <taxon>Mya</taxon>
    </lineage>
</organism>
<evidence type="ECO:0000256" key="1">
    <source>
        <dbReference type="SAM" id="MobiDB-lite"/>
    </source>
</evidence>
<feature type="region of interest" description="Disordered" evidence="1">
    <location>
        <begin position="394"/>
        <end position="430"/>
    </location>
</feature>
<proteinExistence type="predicted"/>
<feature type="compositionally biased region" description="Polar residues" evidence="1">
    <location>
        <begin position="43"/>
        <end position="89"/>
    </location>
</feature>
<feature type="region of interest" description="Disordered" evidence="1">
    <location>
        <begin position="1"/>
        <end position="89"/>
    </location>
</feature>
<dbReference type="InterPro" id="IPR059069">
    <property type="entry name" value="DHD_metazoa"/>
</dbReference>
<dbReference type="Pfam" id="PF25867">
    <property type="entry name" value="HTH_75"/>
    <property type="match status" value="1"/>
</dbReference>
<keyword evidence="5" id="KW-1185">Reference proteome</keyword>
<feature type="compositionally biased region" description="Basic and acidic residues" evidence="1">
    <location>
        <begin position="623"/>
        <end position="640"/>
    </location>
</feature>
<feature type="domain" description="c-SKI SMAD4-binding" evidence="2">
    <location>
        <begin position="730"/>
        <end position="767"/>
    </location>
</feature>
<evidence type="ECO:0000259" key="2">
    <source>
        <dbReference type="Pfam" id="PF08782"/>
    </source>
</evidence>
<dbReference type="InterPro" id="IPR014890">
    <property type="entry name" value="c-SKI_SMAD4-bd_dom"/>
</dbReference>
<evidence type="ECO:0000313" key="5">
    <source>
        <dbReference type="Proteomes" id="UP001164746"/>
    </source>
</evidence>
<feature type="domain" description="Putative Dachshund-homology" evidence="3">
    <location>
        <begin position="199"/>
        <end position="285"/>
    </location>
</feature>
<evidence type="ECO:0000313" key="4">
    <source>
        <dbReference type="EMBL" id="WAR21007.1"/>
    </source>
</evidence>
<feature type="region of interest" description="Disordered" evidence="1">
    <location>
        <begin position="457"/>
        <end position="492"/>
    </location>
</feature>
<dbReference type="EMBL" id="CP111023">
    <property type="protein sequence ID" value="WAR21007.1"/>
    <property type="molecule type" value="Genomic_DNA"/>
</dbReference>
<feature type="region of interest" description="Disordered" evidence="1">
    <location>
        <begin position="886"/>
        <end position="905"/>
    </location>
</feature>
<feature type="region of interest" description="Disordered" evidence="1">
    <location>
        <begin position="620"/>
        <end position="645"/>
    </location>
</feature>
<name>A0ABY7FFU8_MYAAR</name>
<feature type="region of interest" description="Disordered" evidence="1">
    <location>
        <begin position="514"/>
        <end position="534"/>
    </location>
</feature>
<feature type="region of interest" description="Disordered" evidence="1">
    <location>
        <begin position="317"/>
        <end position="381"/>
    </location>
</feature>
<sequence>MEVDAHGKETEQVEEVKNENTAPPSPGGSIPQSTEKENVCENLESNTFLTSNQENDQKTLNSDSSSANFNSLPPTPSNTDSGSISQESSLPALADSVSVSEKSLFPSGVGSAATTVVPDLTMTQSTPSLTSDISLSQLDILGNDFKLDGYKSDLFTDTSVPPVSAGSSVGPLTLPQATTSIDFQASNSLIDYQAPWIVTMSMFWNDLPAIMIKNQPFVRLVDIHKQILPAKDTGILKKRCQLMGIRVENCSEMQRYFIVQYGRAINSKSTLIISQENAKELIGYYVNPQPKSSHPSDHKSIIDHRREQLRRIALARRAAMKAQKPVDKKDDPREIHEHKDTSGTDSLLESPKTANGSVAHPGFPAAPRLGATPEVRSQRATRHKKINFLEMLRGDSAANNEEETHDTAEKSKKIKNTPDMGEGKKRKQPVERKMKVVRYTIESDSSEETDSVASEYSSSYETDSDCHVTPIRKPPIKQRKLGPPIQLNKPKPLKVKTFPSKTFIKGLKVKIRPNSNKSRPVATSTPNAVQDNGKSKAYGLQGVKVGKYQSLTPLGLSKKLVDKAKEGSHTVEVQTAIESEESVEEASPATFVDNLLSSRSASVEMSEVDLKVSPTLPDEILESSDRSENIEHMENTDAEKPSASQPEYVHMDVESIGLKQLSDSITESKPQSTVENRLCANEIELATPHTPMSISKRKDSVQIGSEEVPLRVVHRDASPQAEPRTRSQLGEVFVDHYHNKKSMCVRCYTCRRLLSVDNFLQHLHDNSGLIQINSPRTIDTGEYELNEKEQKLWETFQRKKELFDNNQLPSPGIIQDTLMYNIGDDTKSVMKHPQEIVKEPVQKKPTGPRIIKTPVSLRKEKVMRKNAPKLLTRTVVPTSVQSQKSLCTPPAVQENTDGIRSSGRKRKLKQLYPFEEYSYAKFPRLNKNLHDNQNSGH</sequence>